<dbReference type="InterPro" id="IPR036249">
    <property type="entry name" value="Thioredoxin-like_sf"/>
</dbReference>
<dbReference type="EMBL" id="CCBP010000062">
    <property type="protein sequence ID" value="CDO70025.1"/>
    <property type="molecule type" value="Genomic_DNA"/>
</dbReference>
<accession>A0A060SND4</accession>
<dbReference type="Pfam" id="PF13417">
    <property type="entry name" value="GST_N_3"/>
    <property type="match status" value="1"/>
</dbReference>
<dbReference type="OMA" id="YHEIDLA"/>
<dbReference type="SUPFAM" id="SSF52833">
    <property type="entry name" value="Thioredoxin-like"/>
    <property type="match status" value="1"/>
</dbReference>
<organism evidence="4 5">
    <name type="scientific">Pycnoporus cinnabarinus</name>
    <name type="common">Cinnabar-red polypore</name>
    <name type="synonym">Trametes cinnabarina</name>
    <dbReference type="NCBI Taxonomy" id="5643"/>
    <lineage>
        <taxon>Eukaryota</taxon>
        <taxon>Fungi</taxon>
        <taxon>Dikarya</taxon>
        <taxon>Basidiomycota</taxon>
        <taxon>Agaricomycotina</taxon>
        <taxon>Agaricomycetes</taxon>
        <taxon>Polyporales</taxon>
        <taxon>Polyporaceae</taxon>
        <taxon>Trametes</taxon>
    </lineage>
</organism>
<dbReference type="Proteomes" id="UP000029665">
    <property type="component" value="Unassembled WGS sequence"/>
</dbReference>
<dbReference type="PROSITE" id="PS50404">
    <property type="entry name" value="GST_NTER"/>
    <property type="match status" value="1"/>
</dbReference>
<dbReference type="InterPro" id="IPR036282">
    <property type="entry name" value="Glutathione-S-Trfase_C_sf"/>
</dbReference>
<dbReference type="EMBL" id="CCBP010000303">
    <property type="protein sequence ID" value="CDO75885.1"/>
    <property type="molecule type" value="Genomic_DNA"/>
</dbReference>
<sequence length="239" mass="27087">MVQKGQITFYSHPASVYSHRVEIALKEAKADYTNYEVDLANKPSWYAARVNPVGKLPAITYGGPNTAPDDPSPEAAKINESLIILEFLADIFPEAHLLPSDPVLRAQARMFIVATDSLLYDVFWAFFFHYSPGADQTLLNLLESVQERLHPTGFAIGKWSNADIAVAPFLFRFRAMLRHDLGSFPVGEGTRVYEILQGPKFARLMKYIDDIEQWPSFKATWDEAALVRMLKNKYFPQRA</sequence>
<comment type="caution">
    <text evidence="4">The sequence shown here is derived from an EMBL/GenBank/DDBJ whole genome shotgun (WGS) entry which is preliminary data.</text>
</comment>
<name>A0A060SND4_PYCCI</name>
<dbReference type="EMBL" id="CCBP010000098">
    <property type="protein sequence ID" value="CDO71131.1"/>
    <property type="molecule type" value="Genomic_DNA"/>
</dbReference>
<dbReference type="SFLD" id="SFLDS00019">
    <property type="entry name" value="Glutathione_Transferase_(cytos"/>
    <property type="match status" value="1"/>
</dbReference>
<feature type="domain" description="GST N-terminal" evidence="1">
    <location>
        <begin position="5"/>
        <end position="96"/>
    </location>
</feature>
<evidence type="ECO:0000313" key="4">
    <source>
        <dbReference type="EMBL" id="CDO75885.1"/>
    </source>
</evidence>
<dbReference type="InterPro" id="IPR050983">
    <property type="entry name" value="GST_Omega/HSP26"/>
</dbReference>
<dbReference type="HOGENOM" id="CLU_066075_0_0_1"/>
<reference evidence="4 5" key="1">
    <citation type="submission" date="2014-01" db="EMBL/GenBank/DDBJ databases">
        <title>The genome of the white-rot fungus Pycnoporus cinnabarinus: a basidiomycete model with a versatile arsenal for lignocellulosic biomass breakdown.</title>
        <authorList>
            <person name="Levasseur A."/>
            <person name="Lomascolo A."/>
            <person name="Ruiz-Duenas F.J."/>
            <person name="Uzan E."/>
            <person name="Piumi F."/>
            <person name="Kues U."/>
            <person name="Ram A.F.J."/>
            <person name="Murat C."/>
            <person name="Haon M."/>
            <person name="Benoit I."/>
            <person name="Arfi Y."/>
            <person name="Chevret D."/>
            <person name="Drula E."/>
            <person name="Kwon M.J."/>
            <person name="Gouret P."/>
            <person name="Lesage-Meessen L."/>
            <person name="Lombard V."/>
            <person name="Mariette J."/>
            <person name="Noirot C."/>
            <person name="Park J."/>
            <person name="Patyshakuliyeva A."/>
            <person name="Wieneger R.A.B."/>
            <person name="Wosten H.A.B."/>
            <person name="Martin F."/>
            <person name="Coutinho P.M."/>
            <person name="de Vries R."/>
            <person name="Martinez A.T."/>
            <person name="Klopp C."/>
            <person name="Pontarotti P."/>
            <person name="Henrissat B."/>
            <person name="Record E."/>
        </authorList>
    </citation>
    <scope>NUCLEOTIDE SEQUENCE [LARGE SCALE GENOMIC DNA]</scope>
    <source>
        <strain evidence="4 5">BRFM137</strain>
    </source>
</reference>
<dbReference type="InterPro" id="IPR004045">
    <property type="entry name" value="Glutathione_S-Trfase_N"/>
</dbReference>
<dbReference type="Gene3D" id="3.40.30.10">
    <property type="entry name" value="Glutaredoxin"/>
    <property type="match status" value="1"/>
</dbReference>
<dbReference type="Gene3D" id="1.20.1050.10">
    <property type="match status" value="1"/>
</dbReference>
<evidence type="ECO:0000313" key="2">
    <source>
        <dbReference type="EMBL" id="CDO70025.1"/>
    </source>
</evidence>
<dbReference type="GO" id="GO:0005737">
    <property type="term" value="C:cytoplasm"/>
    <property type="evidence" value="ECO:0007669"/>
    <property type="project" value="TreeGrafter"/>
</dbReference>
<evidence type="ECO:0000313" key="5">
    <source>
        <dbReference type="Proteomes" id="UP000029665"/>
    </source>
</evidence>
<dbReference type="AlphaFoldDB" id="A0A060SND4"/>
<evidence type="ECO:0000259" key="1">
    <source>
        <dbReference type="PROSITE" id="PS50404"/>
    </source>
</evidence>
<dbReference type="OrthoDB" id="202840at2759"/>
<dbReference type="SFLD" id="SFLDG00358">
    <property type="entry name" value="Main_(cytGST)"/>
    <property type="match status" value="1"/>
</dbReference>
<dbReference type="InterPro" id="IPR040079">
    <property type="entry name" value="Glutathione_S-Trfase"/>
</dbReference>
<dbReference type="STRING" id="5643.A0A060SND4"/>
<keyword evidence="5" id="KW-1185">Reference proteome</keyword>
<dbReference type="PANTHER" id="PTHR43968:SF6">
    <property type="entry name" value="GLUTATHIONE S-TRANSFERASE OMEGA"/>
    <property type="match status" value="1"/>
</dbReference>
<evidence type="ECO:0000313" key="3">
    <source>
        <dbReference type="EMBL" id="CDO71131.1"/>
    </source>
</evidence>
<dbReference type="PANTHER" id="PTHR43968">
    <property type="match status" value="1"/>
</dbReference>
<dbReference type="CDD" id="cd00570">
    <property type="entry name" value="GST_N_family"/>
    <property type="match status" value="1"/>
</dbReference>
<proteinExistence type="predicted"/>
<gene>
    <name evidence="2" type="ORF">BN946_scf184354.g27</name>
    <name evidence="4" type="ORF">BN946_scf184672.g18</name>
    <name evidence="3" type="ORF">BN946_scf184845.g1</name>
</gene>
<protein>
    <recommendedName>
        <fullName evidence="1">GST N-terminal domain-containing protein</fullName>
    </recommendedName>
</protein>
<dbReference type="SUPFAM" id="SSF47616">
    <property type="entry name" value="GST C-terminal domain-like"/>
    <property type="match status" value="1"/>
</dbReference>